<evidence type="ECO:0000256" key="1">
    <source>
        <dbReference type="SAM" id="MobiDB-lite"/>
    </source>
</evidence>
<reference evidence="2" key="1">
    <citation type="submission" date="2021-01" db="EMBL/GenBank/DDBJ databases">
        <authorList>
            <person name="Corre E."/>
            <person name="Pelletier E."/>
            <person name="Niang G."/>
            <person name="Scheremetjew M."/>
            <person name="Finn R."/>
            <person name="Kale V."/>
            <person name="Holt S."/>
            <person name="Cochrane G."/>
            <person name="Meng A."/>
            <person name="Brown T."/>
            <person name="Cohen L."/>
        </authorList>
    </citation>
    <scope>NUCLEOTIDE SEQUENCE</scope>
    <source>
        <strain evidence="2">Isolate 1302-5</strain>
    </source>
</reference>
<feature type="compositionally biased region" description="Basic and acidic residues" evidence="1">
    <location>
        <begin position="1"/>
        <end position="17"/>
    </location>
</feature>
<accession>A0A7S4JK64</accession>
<dbReference type="EMBL" id="HBKQ01042023">
    <property type="protein sequence ID" value="CAE2266188.1"/>
    <property type="molecule type" value="Transcribed_RNA"/>
</dbReference>
<sequence>MKEDGKETKKRTEEEKKKKSRTKKPVSYGGLPDLKDAKHVTTDSDSGVARSMDGVAVAPGMHQMGGFPGMQPGMARPSHYGAKMPALPPGMFAPLPQEQEKAEHTFHMASEMHRGEPNGWKFDDVPTLPEFHPLERTAVFAPHSNAPEVGRRVADVLRARSIATVYDDKKAKAKCITEDNVEFRVRLYRGRNKFSHGIIVEVQRRFGFSPSFAGDMYAILDAAEGKLPALKTVPLIPPPSKLIPVVSDADDDDFDDFDAPPPSMGIKRKARSASLCIASDMLKRAKTADANVLALESLASITNSKKMGAAAALRVSRQILAGSDEGEDVREVLVSLLVDESLDSESTSDIWDKDDEGRAQLRLYAMTVLSNAISVAAEKGSPALLKDQSFFLADEIMPVLVNELRDSKNNSRMAVVSARCLESLLTSNAIGRDMTSAAIGCKAGPALEISLDVGQRGNQHLEDLSMACLRVLS</sequence>
<evidence type="ECO:0000313" key="2">
    <source>
        <dbReference type="EMBL" id="CAE2266188.1"/>
    </source>
</evidence>
<feature type="region of interest" description="Disordered" evidence="1">
    <location>
        <begin position="1"/>
        <end position="48"/>
    </location>
</feature>
<dbReference type="AlphaFoldDB" id="A0A7S4JK64"/>
<feature type="compositionally biased region" description="Basic and acidic residues" evidence="1">
    <location>
        <begin position="33"/>
        <end position="42"/>
    </location>
</feature>
<organism evidence="2">
    <name type="scientific">Odontella aurita</name>
    <dbReference type="NCBI Taxonomy" id="265563"/>
    <lineage>
        <taxon>Eukaryota</taxon>
        <taxon>Sar</taxon>
        <taxon>Stramenopiles</taxon>
        <taxon>Ochrophyta</taxon>
        <taxon>Bacillariophyta</taxon>
        <taxon>Mediophyceae</taxon>
        <taxon>Biddulphiophycidae</taxon>
        <taxon>Eupodiscales</taxon>
        <taxon>Odontellaceae</taxon>
        <taxon>Odontella</taxon>
    </lineage>
</organism>
<gene>
    <name evidence="2" type="ORF">OAUR00152_LOCUS28989</name>
</gene>
<protein>
    <submittedName>
        <fullName evidence="2">Uncharacterized protein</fullName>
    </submittedName>
</protein>
<proteinExistence type="predicted"/>
<name>A0A7S4JK64_9STRA</name>